<sequence>MWWKVTSKYNSTSFRSFSRFSPLFSSLSGTSLLSYFVNCYLLVVPWLNQ</sequence>
<organism evidence="2">
    <name type="scientific">Rhizophora mucronata</name>
    <name type="common">Asiatic mangrove</name>
    <dbReference type="NCBI Taxonomy" id="61149"/>
    <lineage>
        <taxon>Eukaryota</taxon>
        <taxon>Viridiplantae</taxon>
        <taxon>Streptophyta</taxon>
        <taxon>Embryophyta</taxon>
        <taxon>Tracheophyta</taxon>
        <taxon>Spermatophyta</taxon>
        <taxon>Magnoliopsida</taxon>
        <taxon>eudicotyledons</taxon>
        <taxon>Gunneridae</taxon>
        <taxon>Pentapetalae</taxon>
        <taxon>rosids</taxon>
        <taxon>fabids</taxon>
        <taxon>Malpighiales</taxon>
        <taxon>Rhizophoraceae</taxon>
        <taxon>Rhizophora</taxon>
    </lineage>
</organism>
<keyword evidence="1" id="KW-0812">Transmembrane</keyword>
<keyword evidence="1" id="KW-1133">Transmembrane helix</keyword>
<evidence type="ECO:0000256" key="1">
    <source>
        <dbReference type="SAM" id="Phobius"/>
    </source>
</evidence>
<keyword evidence="1" id="KW-0472">Membrane</keyword>
<accession>A0A2P2Q6G5</accession>
<dbReference type="AlphaFoldDB" id="A0A2P2Q6G5"/>
<proteinExistence type="predicted"/>
<reference evidence="2" key="1">
    <citation type="submission" date="2018-02" db="EMBL/GenBank/DDBJ databases">
        <title>Rhizophora mucronata_Transcriptome.</title>
        <authorList>
            <person name="Meera S.P."/>
            <person name="Sreeshan A."/>
            <person name="Augustine A."/>
        </authorList>
    </citation>
    <scope>NUCLEOTIDE SEQUENCE</scope>
    <source>
        <tissue evidence="2">Leaf</tissue>
    </source>
</reference>
<dbReference type="EMBL" id="GGEC01082098">
    <property type="protein sequence ID" value="MBX62582.1"/>
    <property type="molecule type" value="Transcribed_RNA"/>
</dbReference>
<feature type="transmembrane region" description="Helical" evidence="1">
    <location>
        <begin position="20"/>
        <end position="43"/>
    </location>
</feature>
<protein>
    <submittedName>
        <fullName evidence="2">Uncharacterized protein</fullName>
    </submittedName>
</protein>
<name>A0A2P2Q6G5_RHIMU</name>
<evidence type="ECO:0000313" key="2">
    <source>
        <dbReference type="EMBL" id="MBX62582.1"/>
    </source>
</evidence>